<dbReference type="EMBL" id="CP157960">
    <property type="protein sequence ID" value="XBT93242.1"/>
    <property type="molecule type" value="Genomic_DNA"/>
</dbReference>
<proteinExistence type="predicted"/>
<dbReference type="RefSeq" id="WP_349957554.1">
    <property type="nucleotide sequence ID" value="NZ_CP157960.1"/>
</dbReference>
<sequence>MQFALAFAVGVARFVFMRFFAILTMVVAWLFYGAMPALANCPICDSGSAMPVVSSVSMHEGMAGMPGMTGDGDMAQHQEKKPENPCAGGMTHVASCAACLALTPALVAEGGKHAVSYPAPAPGQRLADSRPQPTPPPPRFA</sequence>
<evidence type="ECO:0008006" key="3">
    <source>
        <dbReference type="Google" id="ProtNLM"/>
    </source>
</evidence>
<protein>
    <recommendedName>
        <fullName evidence="3">DUF2946 domain-containing protein</fullName>
    </recommendedName>
</protein>
<gene>
    <name evidence="2" type="ORF">ABM479_01805</name>
</gene>
<dbReference type="AlphaFoldDB" id="A0AAU7RST9"/>
<feature type="compositionally biased region" description="Pro residues" evidence="1">
    <location>
        <begin position="132"/>
        <end position="141"/>
    </location>
</feature>
<accession>A0AAU7RST9</accession>
<feature type="region of interest" description="Disordered" evidence="1">
    <location>
        <begin position="117"/>
        <end position="141"/>
    </location>
</feature>
<organism evidence="2">
    <name type="scientific">Rhizobium sp. ZPR3</name>
    <dbReference type="NCBI Taxonomy" id="3158967"/>
    <lineage>
        <taxon>Bacteria</taxon>
        <taxon>Pseudomonadati</taxon>
        <taxon>Pseudomonadota</taxon>
        <taxon>Alphaproteobacteria</taxon>
        <taxon>Hyphomicrobiales</taxon>
        <taxon>Rhizobiaceae</taxon>
        <taxon>Rhizobium/Agrobacterium group</taxon>
        <taxon>Rhizobium</taxon>
    </lineage>
</organism>
<evidence type="ECO:0000256" key="1">
    <source>
        <dbReference type="SAM" id="MobiDB-lite"/>
    </source>
</evidence>
<feature type="compositionally biased region" description="Basic and acidic residues" evidence="1">
    <location>
        <begin position="74"/>
        <end position="83"/>
    </location>
</feature>
<feature type="region of interest" description="Disordered" evidence="1">
    <location>
        <begin position="67"/>
        <end position="86"/>
    </location>
</feature>
<name>A0AAU7RST9_9HYPH</name>
<evidence type="ECO:0000313" key="2">
    <source>
        <dbReference type="EMBL" id="XBT93242.1"/>
    </source>
</evidence>
<reference evidence="2" key="1">
    <citation type="submission" date="2024-06" db="EMBL/GenBank/DDBJ databases">
        <authorList>
            <person name="Li T."/>
            <person name="Gao R."/>
        </authorList>
    </citation>
    <scope>NUCLEOTIDE SEQUENCE</scope>
    <source>
        <strain evidence="2">ZPR3</strain>
    </source>
</reference>